<feature type="region of interest" description="Disordered" evidence="1">
    <location>
        <begin position="86"/>
        <end position="133"/>
    </location>
</feature>
<feature type="compositionally biased region" description="Basic and acidic residues" evidence="1">
    <location>
        <begin position="102"/>
        <end position="111"/>
    </location>
</feature>
<reference evidence="3" key="2">
    <citation type="journal article" date="2008" name="Nucleic Acids Res.">
        <title>The rice annotation project database (RAP-DB): 2008 update.</title>
        <authorList>
            <consortium name="The rice annotation project (RAP)"/>
        </authorList>
    </citation>
    <scope>GENOME REANNOTATION</scope>
    <source>
        <strain evidence="3">cv. Nipponbare</strain>
    </source>
</reference>
<evidence type="ECO:0000313" key="3">
    <source>
        <dbReference type="Proteomes" id="UP000000763"/>
    </source>
</evidence>
<protein>
    <submittedName>
        <fullName evidence="2">Uncharacterized protein</fullName>
    </submittedName>
</protein>
<accession>A0A0P0VGS5</accession>
<name>A0A0P0VGS5_ORYSJ</name>
<feature type="region of interest" description="Disordered" evidence="1">
    <location>
        <begin position="45"/>
        <end position="73"/>
    </location>
</feature>
<feature type="compositionally biased region" description="Basic and acidic residues" evidence="1">
    <location>
        <begin position="61"/>
        <end position="73"/>
    </location>
</feature>
<evidence type="ECO:0000313" key="2">
    <source>
        <dbReference type="EMBL" id="BAD27719.1"/>
    </source>
</evidence>
<organism evidence="2 3">
    <name type="scientific">Oryza sativa subsp. japonica</name>
    <name type="common">Rice</name>
    <dbReference type="NCBI Taxonomy" id="39947"/>
    <lineage>
        <taxon>Eukaryota</taxon>
        <taxon>Viridiplantae</taxon>
        <taxon>Streptophyta</taxon>
        <taxon>Embryophyta</taxon>
        <taxon>Tracheophyta</taxon>
        <taxon>Spermatophyta</taxon>
        <taxon>Magnoliopsida</taxon>
        <taxon>Liliopsida</taxon>
        <taxon>Poales</taxon>
        <taxon>Poaceae</taxon>
        <taxon>BOP clade</taxon>
        <taxon>Oryzoideae</taxon>
        <taxon>Oryzeae</taxon>
        <taxon>Oryzinae</taxon>
        <taxon>Oryza</taxon>
        <taxon>Oryza sativa</taxon>
    </lineage>
</organism>
<sequence>MLVGNGGSWKEMSSYSTSSVIVHSASARSYGCGASTRFTLQHVSSEGGGAQTMHRHGSKQSHGEDGLHSPRVCDCDEDSQRVTIQLPTMGLESRDATSGGDLRSRAKDDSYHNPQAPCKEELGAVTGQRRRWW</sequence>
<dbReference type="AlphaFoldDB" id="A0A0P0VGS5"/>
<proteinExistence type="predicted"/>
<evidence type="ECO:0000256" key="1">
    <source>
        <dbReference type="SAM" id="MobiDB-lite"/>
    </source>
</evidence>
<dbReference type="Proteomes" id="UP000000763">
    <property type="component" value="Chromosome 2"/>
</dbReference>
<dbReference type="EMBL" id="AP004070">
    <property type="protein sequence ID" value="BAD27719.1"/>
    <property type="molecule type" value="Genomic_DNA"/>
</dbReference>
<gene>
    <name evidence="2" type="primary">OJ1705_E12.40</name>
</gene>
<reference evidence="3" key="1">
    <citation type="journal article" date="2005" name="Nature">
        <title>The map-based sequence of the rice genome.</title>
        <authorList>
            <consortium name="International rice genome sequencing project (IRGSP)"/>
            <person name="Matsumoto T."/>
            <person name="Wu J."/>
            <person name="Kanamori H."/>
            <person name="Katayose Y."/>
            <person name="Fujisawa M."/>
            <person name="Namiki N."/>
            <person name="Mizuno H."/>
            <person name="Yamamoto K."/>
            <person name="Antonio B.A."/>
            <person name="Baba T."/>
            <person name="Sakata K."/>
            <person name="Nagamura Y."/>
            <person name="Aoki H."/>
            <person name="Arikawa K."/>
            <person name="Arita K."/>
            <person name="Bito T."/>
            <person name="Chiden Y."/>
            <person name="Fujitsuka N."/>
            <person name="Fukunaka R."/>
            <person name="Hamada M."/>
            <person name="Harada C."/>
            <person name="Hayashi A."/>
            <person name="Hijishita S."/>
            <person name="Honda M."/>
            <person name="Hosokawa S."/>
            <person name="Ichikawa Y."/>
            <person name="Idonuma A."/>
            <person name="Iijima M."/>
            <person name="Ikeda M."/>
            <person name="Ikeno M."/>
            <person name="Ito K."/>
            <person name="Ito S."/>
            <person name="Ito T."/>
            <person name="Ito Y."/>
            <person name="Ito Y."/>
            <person name="Iwabuchi A."/>
            <person name="Kamiya K."/>
            <person name="Karasawa W."/>
            <person name="Kurita K."/>
            <person name="Katagiri S."/>
            <person name="Kikuta A."/>
            <person name="Kobayashi H."/>
            <person name="Kobayashi N."/>
            <person name="Machita K."/>
            <person name="Maehara T."/>
            <person name="Masukawa M."/>
            <person name="Mizubayashi T."/>
            <person name="Mukai Y."/>
            <person name="Nagasaki H."/>
            <person name="Nagata Y."/>
            <person name="Naito S."/>
            <person name="Nakashima M."/>
            <person name="Nakama Y."/>
            <person name="Nakamichi Y."/>
            <person name="Nakamura M."/>
            <person name="Meguro A."/>
            <person name="Negishi M."/>
            <person name="Ohta I."/>
            <person name="Ohta T."/>
            <person name="Okamoto M."/>
            <person name="Ono N."/>
            <person name="Saji S."/>
            <person name="Sakaguchi M."/>
            <person name="Sakai K."/>
            <person name="Shibata M."/>
            <person name="Shimokawa T."/>
            <person name="Song J."/>
            <person name="Takazaki Y."/>
            <person name="Terasawa K."/>
            <person name="Tsugane M."/>
            <person name="Tsuji K."/>
            <person name="Ueda S."/>
            <person name="Waki K."/>
            <person name="Yamagata H."/>
            <person name="Yamamoto M."/>
            <person name="Yamamoto S."/>
            <person name="Yamane H."/>
            <person name="Yoshiki S."/>
            <person name="Yoshihara R."/>
            <person name="Yukawa K."/>
            <person name="Zhong H."/>
            <person name="Yano M."/>
            <person name="Yuan Q."/>
            <person name="Ouyang S."/>
            <person name="Liu J."/>
            <person name="Jones K.M."/>
            <person name="Gansberger K."/>
            <person name="Moffat K."/>
            <person name="Hill J."/>
            <person name="Bera J."/>
            <person name="Fadrosh D."/>
            <person name="Jin S."/>
            <person name="Johri S."/>
            <person name="Kim M."/>
            <person name="Overton L."/>
            <person name="Reardon M."/>
            <person name="Tsitrin T."/>
            <person name="Vuong H."/>
            <person name="Weaver B."/>
            <person name="Ciecko A."/>
            <person name="Tallon L."/>
            <person name="Jackson J."/>
            <person name="Pai G."/>
            <person name="Aken S.V."/>
            <person name="Utterback T."/>
            <person name="Reidmuller S."/>
            <person name="Feldblyum T."/>
            <person name="Hsiao J."/>
            <person name="Zismann V."/>
            <person name="Iobst S."/>
            <person name="de Vazeille A.R."/>
            <person name="Buell C.R."/>
            <person name="Ying K."/>
            <person name="Li Y."/>
            <person name="Lu T."/>
            <person name="Huang Y."/>
            <person name="Zhao Q."/>
            <person name="Feng Q."/>
            <person name="Zhang L."/>
            <person name="Zhu J."/>
            <person name="Weng Q."/>
            <person name="Mu J."/>
            <person name="Lu Y."/>
            <person name="Fan D."/>
            <person name="Liu Y."/>
            <person name="Guan J."/>
            <person name="Zhang Y."/>
            <person name="Yu S."/>
            <person name="Liu X."/>
            <person name="Zhang Y."/>
            <person name="Hong G."/>
            <person name="Han B."/>
            <person name="Choisne N."/>
            <person name="Demange N."/>
            <person name="Orjeda G."/>
            <person name="Samain S."/>
            <person name="Cattolico L."/>
            <person name="Pelletier E."/>
            <person name="Couloux A."/>
            <person name="Segurens B."/>
            <person name="Wincker P."/>
            <person name="D'Hont A."/>
            <person name="Scarpelli C."/>
            <person name="Weissenbach J."/>
            <person name="Salanoubat M."/>
            <person name="Quetier F."/>
            <person name="Yu Y."/>
            <person name="Kim H.R."/>
            <person name="Rambo T."/>
            <person name="Currie J."/>
            <person name="Collura K."/>
            <person name="Luo M."/>
            <person name="Yang T."/>
            <person name="Ammiraju J.S.S."/>
            <person name="Engler F."/>
            <person name="Soderlund C."/>
            <person name="Wing R.A."/>
            <person name="Palmer L.E."/>
            <person name="de la Bastide M."/>
            <person name="Spiegel L."/>
            <person name="Nascimento L."/>
            <person name="Zutavern T."/>
            <person name="O'Shaughnessy A."/>
            <person name="Dike S."/>
            <person name="Dedhia N."/>
            <person name="Preston R."/>
            <person name="Balija V."/>
            <person name="McCombie W.R."/>
            <person name="Chow T."/>
            <person name="Chen H."/>
            <person name="Chung M."/>
            <person name="Chen C."/>
            <person name="Shaw J."/>
            <person name="Wu H."/>
            <person name="Hsiao K."/>
            <person name="Chao Y."/>
            <person name="Chu M."/>
            <person name="Cheng C."/>
            <person name="Hour A."/>
            <person name="Lee P."/>
            <person name="Lin S."/>
            <person name="Lin Y."/>
            <person name="Liou J."/>
            <person name="Liu S."/>
            <person name="Hsing Y."/>
            <person name="Raghuvanshi S."/>
            <person name="Mohanty A."/>
            <person name="Bharti A.K."/>
            <person name="Gaur A."/>
            <person name="Gupta V."/>
            <person name="Kumar D."/>
            <person name="Ravi V."/>
            <person name="Vij S."/>
            <person name="Kapur A."/>
            <person name="Khurana P."/>
            <person name="Khurana P."/>
            <person name="Khurana J.P."/>
            <person name="Tyagi A.K."/>
            <person name="Gaikwad K."/>
            <person name="Singh A."/>
            <person name="Dalal V."/>
            <person name="Srivastava S."/>
            <person name="Dixit A."/>
            <person name="Pal A.K."/>
            <person name="Ghazi I.A."/>
            <person name="Yadav M."/>
            <person name="Pandit A."/>
            <person name="Bhargava A."/>
            <person name="Sureshbabu K."/>
            <person name="Batra K."/>
            <person name="Sharma T.R."/>
            <person name="Mohapatra T."/>
            <person name="Singh N.K."/>
            <person name="Messing J."/>
            <person name="Nelson A.B."/>
            <person name="Fuks G."/>
            <person name="Kavchok S."/>
            <person name="Keizer G."/>
            <person name="Linton E."/>
            <person name="Llaca V."/>
            <person name="Song R."/>
            <person name="Tanyolac B."/>
            <person name="Young S."/>
            <person name="Ho-Il K."/>
            <person name="Hahn J.H."/>
            <person name="Sangsakoo G."/>
            <person name="Vanavichit A."/>
            <person name="de Mattos Luiz.A.T."/>
            <person name="Zimmer P.D."/>
            <person name="Malone G."/>
            <person name="Dellagostin O."/>
            <person name="de Oliveira A.C."/>
            <person name="Bevan M."/>
            <person name="Bancroft I."/>
            <person name="Minx P."/>
            <person name="Cordum H."/>
            <person name="Wilson R."/>
            <person name="Cheng Z."/>
            <person name="Jin W."/>
            <person name="Jiang J."/>
            <person name="Leong S.A."/>
            <person name="Iwama H."/>
            <person name="Gojobori T."/>
            <person name="Itoh T."/>
            <person name="Niimura Y."/>
            <person name="Fujii Y."/>
            <person name="Habara T."/>
            <person name="Sakai H."/>
            <person name="Sato Y."/>
            <person name="Wilson G."/>
            <person name="Kumar K."/>
            <person name="McCouch S."/>
            <person name="Juretic N."/>
            <person name="Hoen D."/>
            <person name="Wright S."/>
            <person name="Bruskiewich R."/>
            <person name="Bureau T."/>
            <person name="Miyao A."/>
            <person name="Hirochika H."/>
            <person name="Nishikawa T."/>
            <person name="Kadowaki K."/>
            <person name="Sugiura M."/>
            <person name="Burr B."/>
            <person name="Sasaki T."/>
        </authorList>
    </citation>
    <scope>NUCLEOTIDE SEQUENCE [LARGE SCALE GENOMIC DNA]</scope>
    <source>
        <strain evidence="3">cv. Nipponbare</strain>
    </source>
</reference>